<name>A0A482IGC9_9CAUD</name>
<reference evidence="1 2" key="1">
    <citation type="submission" date="2019-02" db="EMBL/GenBank/DDBJ databases">
        <authorList>
            <person name="He Y."/>
            <person name="Shi H."/>
            <person name="Li J."/>
            <person name="Sun Y."/>
        </authorList>
    </citation>
    <scope>NUCLEOTIDE SEQUENCE [LARGE SCALE GENOMIC DNA]</scope>
</reference>
<evidence type="ECO:0000313" key="2">
    <source>
        <dbReference type="Proteomes" id="UP000294655"/>
    </source>
</evidence>
<dbReference type="RefSeq" id="YP_009844544.1">
    <property type="nucleotide sequence ID" value="NC_048755.1"/>
</dbReference>
<dbReference type="Proteomes" id="UP000294655">
    <property type="component" value="Segment"/>
</dbReference>
<sequence length="362" mass="40141">MTIMKSEWTTPIQIGDDLATHKDWWASFHDALINKSVWTWERVTGDFADFNSVTDVSSITPINAGFRIYKFGDAMTLSGRSPIYLRVEYWSNWDGTTSTTSAQSTRSSVKYPHVVVYFGGSVTSAGVVSGGTMWQSSPAYPSTTYAKGTASGFTQIPACQNYIYTDTVKGQFAIVFGASSKSGALPNPSGGYQKYDAVRFTFEREYNIATGETMPNFTSFMITSDQAWSMTAASSAYTGRWVNFDHIQNVWVTPYDRTMCRYLGQFQDGGVSAYTMYQPFMLFSSAQGLIPSRFMYLYRAGTKTPYTVSTVSVNGVPVDMMHLPYLRCGVMGALTSDMNSSTSIDDSTNWLRNTAVCYAMSQ</sequence>
<dbReference type="EMBL" id="MK580972">
    <property type="protein sequence ID" value="QBP06394.1"/>
    <property type="molecule type" value="Genomic_DNA"/>
</dbReference>
<accession>A0A482IGC9</accession>
<organism evidence="1 2">
    <name type="scientific">Stenotrophomonas phage YB07</name>
    <dbReference type="NCBI Taxonomy" id="2555548"/>
    <lineage>
        <taxon>Viruses</taxon>
        <taxon>Duplodnaviria</taxon>
        <taxon>Heunggongvirae</taxon>
        <taxon>Uroviricota</taxon>
        <taxon>Caudoviricetes</taxon>
        <taxon>Menderavirus</taxon>
        <taxon>Menderavirus IMESM1</taxon>
    </lineage>
</organism>
<protein>
    <submittedName>
        <fullName evidence="1">Uncharacterized protein</fullName>
    </submittedName>
</protein>
<dbReference type="GeneID" id="55614868"/>
<dbReference type="KEGG" id="vg:55614868"/>
<evidence type="ECO:0000313" key="1">
    <source>
        <dbReference type="EMBL" id="QBP06394.1"/>
    </source>
</evidence>
<proteinExistence type="predicted"/>